<evidence type="ECO:0000313" key="2">
    <source>
        <dbReference type="Proteomes" id="UP001057402"/>
    </source>
</evidence>
<evidence type="ECO:0000313" key="1">
    <source>
        <dbReference type="EMBL" id="KAI4326497.1"/>
    </source>
</evidence>
<sequence>MNFLPGTDLNLHPHALPEGDPSGVSFHRETIKGYGVPNQGWDGGLRDGVLLPFHPGKLDGGTNREQDQAPSRSKRKGTCLLNDRLRRQRISERIVALQLLVPNSKQGGLSSALDEITTYIQHLQLQLEDLSTSTLGAKAAPGNHPSIFLQSLGLGSYAHGYGPDTKNSIRGPVRELMGKLMEERPMLARQLLESKGLFLVPTTLAQELGSVVSSISSNNIL</sequence>
<comment type="caution">
    <text evidence="1">The sequence shown here is derived from an EMBL/GenBank/DDBJ whole genome shotgun (WGS) entry which is preliminary data.</text>
</comment>
<gene>
    <name evidence="1" type="ORF">MLD38_031805</name>
</gene>
<name>A0ACB9MQN5_9MYRT</name>
<keyword evidence="2" id="KW-1185">Reference proteome</keyword>
<dbReference type="Proteomes" id="UP001057402">
    <property type="component" value="Chromosome 9"/>
</dbReference>
<reference evidence="2" key="1">
    <citation type="journal article" date="2023" name="Front. Plant Sci.">
        <title>Chromosomal-level genome assembly of Melastoma candidum provides insights into trichome evolution.</title>
        <authorList>
            <person name="Zhong Y."/>
            <person name="Wu W."/>
            <person name="Sun C."/>
            <person name="Zou P."/>
            <person name="Liu Y."/>
            <person name="Dai S."/>
            <person name="Zhou R."/>
        </authorList>
    </citation>
    <scope>NUCLEOTIDE SEQUENCE [LARGE SCALE GENOMIC DNA]</scope>
</reference>
<proteinExistence type="predicted"/>
<organism evidence="1 2">
    <name type="scientific">Melastoma candidum</name>
    <dbReference type="NCBI Taxonomy" id="119954"/>
    <lineage>
        <taxon>Eukaryota</taxon>
        <taxon>Viridiplantae</taxon>
        <taxon>Streptophyta</taxon>
        <taxon>Embryophyta</taxon>
        <taxon>Tracheophyta</taxon>
        <taxon>Spermatophyta</taxon>
        <taxon>Magnoliopsida</taxon>
        <taxon>eudicotyledons</taxon>
        <taxon>Gunneridae</taxon>
        <taxon>Pentapetalae</taxon>
        <taxon>rosids</taxon>
        <taxon>malvids</taxon>
        <taxon>Myrtales</taxon>
        <taxon>Melastomataceae</taxon>
        <taxon>Melastomatoideae</taxon>
        <taxon>Melastomateae</taxon>
        <taxon>Melastoma</taxon>
    </lineage>
</organism>
<accession>A0ACB9MQN5</accession>
<dbReference type="EMBL" id="CM042888">
    <property type="protein sequence ID" value="KAI4326497.1"/>
    <property type="molecule type" value="Genomic_DNA"/>
</dbReference>
<protein>
    <submittedName>
        <fullName evidence="1">Uncharacterized protein</fullName>
    </submittedName>
</protein>